<dbReference type="Gene3D" id="3.40.1050.10">
    <property type="entry name" value="Carbonic anhydrase"/>
    <property type="match status" value="1"/>
</dbReference>
<evidence type="ECO:0000256" key="4">
    <source>
        <dbReference type="ARBA" id="ARBA00022833"/>
    </source>
</evidence>
<dbReference type="PROSITE" id="PS00704">
    <property type="entry name" value="PROK_CO2_ANHYDRASE_1"/>
    <property type="match status" value="1"/>
</dbReference>
<keyword evidence="5" id="KW-0456">Lyase</keyword>
<dbReference type="SUPFAM" id="SSF53056">
    <property type="entry name" value="beta-carbonic anhydrase, cab"/>
    <property type="match status" value="1"/>
</dbReference>
<protein>
    <recommendedName>
        <fullName evidence="2">carbonic anhydrase</fullName>
        <ecNumber evidence="2">4.2.1.1</ecNumber>
    </recommendedName>
</protein>
<dbReference type="RefSeq" id="WP_257742613.1">
    <property type="nucleotide sequence ID" value="NZ_CP096115.1"/>
</dbReference>
<dbReference type="Pfam" id="PF00484">
    <property type="entry name" value="Pro_CA"/>
    <property type="match status" value="1"/>
</dbReference>
<reference evidence="8" key="1">
    <citation type="submission" date="2022-04" db="EMBL/GenBank/DDBJ databases">
        <title>Complete genome of Methanoplanus endosymbiosus DSM 3599.</title>
        <authorList>
            <person name="Chen S.-C."/>
            <person name="You Y.-T."/>
            <person name="Zhou Y.-Z."/>
            <person name="Lai M.-C."/>
        </authorList>
    </citation>
    <scope>NUCLEOTIDE SEQUENCE</scope>
    <source>
        <strain evidence="8">DSM 3599</strain>
    </source>
</reference>
<evidence type="ECO:0000313" key="8">
    <source>
        <dbReference type="EMBL" id="UUX92465.1"/>
    </source>
</evidence>
<sequence>MIDKFIEGNKRFIEEDFKQDKEHYEQLSQSQSPTVLWIGCSDSRVAPERVAGAKSGEIFVHRNIGNIVPVSDWNFATVLEYAIRHLKVDDIVICGHSDCGAIKALCGKAGDDAYIPLWLDNANPAMERAGERPDTPEGEKEWRRKVEYENVKLQLEHLRVYPIVKWAEKMGKVELHGLYFDLDTGDLSKIY</sequence>
<keyword evidence="4 7" id="KW-0862">Zinc</keyword>
<evidence type="ECO:0000256" key="2">
    <source>
        <dbReference type="ARBA" id="ARBA00012925"/>
    </source>
</evidence>
<name>A0A9E7PLN8_9EURY</name>
<dbReference type="GO" id="GO:0015976">
    <property type="term" value="P:carbon utilization"/>
    <property type="evidence" value="ECO:0007669"/>
    <property type="project" value="InterPro"/>
</dbReference>
<evidence type="ECO:0000256" key="1">
    <source>
        <dbReference type="ARBA" id="ARBA00006217"/>
    </source>
</evidence>
<keyword evidence="9" id="KW-1185">Reference proteome</keyword>
<dbReference type="PROSITE" id="PS00705">
    <property type="entry name" value="PROK_CO2_ANHYDRASE_2"/>
    <property type="match status" value="1"/>
</dbReference>
<dbReference type="EC" id="4.2.1.1" evidence="2"/>
<dbReference type="PANTHER" id="PTHR11002:SF76">
    <property type="entry name" value="CARBONIC ANHYDRASE"/>
    <property type="match status" value="1"/>
</dbReference>
<dbReference type="PANTHER" id="PTHR11002">
    <property type="entry name" value="CARBONIC ANHYDRASE"/>
    <property type="match status" value="1"/>
</dbReference>
<evidence type="ECO:0000256" key="6">
    <source>
        <dbReference type="ARBA" id="ARBA00048348"/>
    </source>
</evidence>
<dbReference type="Proteomes" id="UP001060368">
    <property type="component" value="Chromosome"/>
</dbReference>
<dbReference type="SMART" id="SM00947">
    <property type="entry name" value="Pro_CA"/>
    <property type="match status" value="1"/>
</dbReference>
<feature type="binding site" evidence="7">
    <location>
        <position position="40"/>
    </location>
    <ligand>
        <name>Zn(2+)</name>
        <dbReference type="ChEBI" id="CHEBI:29105"/>
    </ligand>
</feature>
<accession>A0A9E7PLN8</accession>
<evidence type="ECO:0000256" key="5">
    <source>
        <dbReference type="ARBA" id="ARBA00023239"/>
    </source>
</evidence>
<gene>
    <name evidence="8" type="ORF">L6E24_14175</name>
</gene>
<comment type="catalytic activity">
    <reaction evidence="6">
        <text>hydrogencarbonate + H(+) = CO2 + H2O</text>
        <dbReference type="Rhea" id="RHEA:10748"/>
        <dbReference type="ChEBI" id="CHEBI:15377"/>
        <dbReference type="ChEBI" id="CHEBI:15378"/>
        <dbReference type="ChEBI" id="CHEBI:16526"/>
        <dbReference type="ChEBI" id="CHEBI:17544"/>
        <dbReference type="EC" id="4.2.1.1"/>
    </reaction>
</comment>
<comment type="cofactor">
    <cofactor evidence="7">
        <name>Zn(2+)</name>
        <dbReference type="ChEBI" id="CHEBI:29105"/>
    </cofactor>
    <text evidence="7">Binds 1 zinc ion per subunit.</text>
</comment>
<keyword evidence="3 7" id="KW-0479">Metal-binding</keyword>
<dbReference type="GO" id="GO:0008270">
    <property type="term" value="F:zinc ion binding"/>
    <property type="evidence" value="ECO:0007669"/>
    <property type="project" value="InterPro"/>
</dbReference>
<dbReference type="InterPro" id="IPR036874">
    <property type="entry name" value="Carbonic_anhydrase_sf"/>
</dbReference>
<comment type="similarity">
    <text evidence="1">Belongs to the beta-class carbonic anhydrase family.</text>
</comment>
<feature type="binding site" evidence="7">
    <location>
        <position position="99"/>
    </location>
    <ligand>
        <name>Zn(2+)</name>
        <dbReference type="ChEBI" id="CHEBI:29105"/>
    </ligand>
</feature>
<evidence type="ECO:0000313" key="9">
    <source>
        <dbReference type="Proteomes" id="UP001060368"/>
    </source>
</evidence>
<dbReference type="GeneID" id="74308874"/>
<dbReference type="GO" id="GO:0004089">
    <property type="term" value="F:carbonate dehydratase activity"/>
    <property type="evidence" value="ECO:0007669"/>
    <property type="project" value="UniProtKB-EC"/>
</dbReference>
<dbReference type="InterPro" id="IPR015892">
    <property type="entry name" value="Carbonic_anhydrase_CS"/>
</dbReference>
<dbReference type="EMBL" id="CP096115">
    <property type="protein sequence ID" value="UUX92465.1"/>
    <property type="molecule type" value="Genomic_DNA"/>
</dbReference>
<proteinExistence type="inferred from homology"/>
<organism evidence="8 9">
    <name type="scientific">Methanoplanus endosymbiosus</name>
    <dbReference type="NCBI Taxonomy" id="33865"/>
    <lineage>
        <taxon>Archaea</taxon>
        <taxon>Methanobacteriati</taxon>
        <taxon>Methanobacteriota</taxon>
        <taxon>Stenosarchaea group</taxon>
        <taxon>Methanomicrobia</taxon>
        <taxon>Methanomicrobiales</taxon>
        <taxon>Methanomicrobiaceae</taxon>
        <taxon>Methanoplanus</taxon>
    </lineage>
</organism>
<feature type="binding site" evidence="7">
    <location>
        <position position="96"/>
    </location>
    <ligand>
        <name>Zn(2+)</name>
        <dbReference type="ChEBI" id="CHEBI:29105"/>
    </ligand>
</feature>
<dbReference type="InterPro" id="IPR001765">
    <property type="entry name" value="Carbonic_anhydrase"/>
</dbReference>
<evidence type="ECO:0000256" key="7">
    <source>
        <dbReference type="PIRSR" id="PIRSR601765-2"/>
    </source>
</evidence>
<evidence type="ECO:0000256" key="3">
    <source>
        <dbReference type="ARBA" id="ARBA00022723"/>
    </source>
</evidence>
<dbReference type="AlphaFoldDB" id="A0A9E7PLN8"/>
<dbReference type="KEGG" id="mend:L6E24_14175"/>